<reference evidence="2 3" key="1">
    <citation type="submission" date="2024-06" db="EMBL/GenBank/DDBJ databases">
        <title>A chromosome level genome sequence of Diviner's sage (Salvia divinorum).</title>
        <authorList>
            <person name="Ford S.A."/>
            <person name="Ro D.-K."/>
            <person name="Ness R.W."/>
            <person name="Phillips M.A."/>
        </authorList>
    </citation>
    <scope>NUCLEOTIDE SEQUENCE [LARGE SCALE GENOMIC DNA]</scope>
    <source>
        <strain evidence="2">SAF-2024a</strain>
        <tissue evidence="2">Leaf</tissue>
    </source>
</reference>
<evidence type="ECO:0000313" key="3">
    <source>
        <dbReference type="Proteomes" id="UP001567538"/>
    </source>
</evidence>
<dbReference type="EMBL" id="JBEAFC010000006">
    <property type="protein sequence ID" value="KAL1555162.1"/>
    <property type="molecule type" value="Genomic_DNA"/>
</dbReference>
<sequence length="79" mass="9218">MRESNRLQPRRRWPGPPAISRHPPLSSPSTSLPPSLSFRRDLSRLQPELGLVQHVAGRPPLRRLLQLHARRSFRQRDRS</sequence>
<evidence type="ECO:0000256" key="1">
    <source>
        <dbReference type="SAM" id="MobiDB-lite"/>
    </source>
</evidence>
<gene>
    <name evidence="2" type="ORF">AAHA92_15637</name>
</gene>
<protein>
    <submittedName>
        <fullName evidence="2">Uncharacterized protein</fullName>
    </submittedName>
</protein>
<name>A0ABD1HG08_SALDI</name>
<keyword evidence="3" id="KW-1185">Reference proteome</keyword>
<dbReference type="Proteomes" id="UP001567538">
    <property type="component" value="Unassembled WGS sequence"/>
</dbReference>
<proteinExistence type="predicted"/>
<dbReference type="AlphaFoldDB" id="A0ABD1HG08"/>
<feature type="compositionally biased region" description="Low complexity" evidence="1">
    <location>
        <begin position="23"/>
        <end position="37"/>
    </location>
</feature>
<organism evidence="2 3">
    <name type="scientific">Salvia divinorum</name>
    <name type="common">Maria pastora</name>
    <name type="synonym">Diviner's sage</name>
    <dbReference type="NCBI Taxonomy" id="28513"/>
    <lineage>
        <taxon>Eukaryota</taxon>
        <taxon>Viridiplantae</taxon>
        <taxon>Streptophyta</taxon>
        <taxon>Embryophyta</taxon>
        <taxon>Tracheophyta</taxon>
        <taxon>Spermatophyta</taxon>
        <taxon>Magnoliopsida</taxon>
        <taxon>eudicotyledons</taxon>
        <taxon>Gunneridae</taxon>
        <taxon>Pentapetalae</taxon>
        <taxon>asterids</taxon>
        <taxon>lamiids</taxon>
        <taxon>Lamiales</taxon>
        <taxon>Lamiaceae</taxon>
        <taxon>Nepetoideae</taxon>
        <taxon>Mentheae</taxon>
        <taxon>Salviinae</taxon>
        <taxon>Salvia</taxon>
        <taxon>Salvia subgen. Calosphace</taxon>
    </lineage>
</organism>
<accession>A0ABD1HG08</accession>
<comment type="caution">
    <text evidence="2">The sequence shown here is derived from an EMBL/GenBank/DDBJ whole genome shotgun (WGS) entry which is preliminary data.</text>
</comment>
<feature type="region of interest" description="Disordered" evidence="1">
    <location>
        <begin position="1"/>
        <end position="37"/>
    </location>
</feature>
<evidence type="ECO:0000313" key="2">
    <source>
        <dbReference type="EMBL" id="KAL1555162.1"/>
    </source>
</evidence>